<accession>A0A0S4L136</accession>
<keyword evidence="3" id="KW-1185">Reference proteome</keyword>
<dbReference type="STRING" id="1742973.COMA2_10037"/>
<feature type="region of interest" description="Disordered" evidence="1">
    <location>
        <begin position="54"/>
        <end position="89"/>
    </location>
</feature>
<evidence type="ECO:0000313" key="3">
    <source>
        <dbReference type="Proteomes" id="UP000198736"/>
    </source>
</evidence>
<organism evidence="2 3">
    <name type="scientific">Candidatus Nitrospira nitrificans</name>
    <dbReference type="NCBI Taxonomy" id="1742973"/>
    <lineage>
        <taxon>Bacteria</taxon>
        <taxon>Pseudomonadati</taxon>
        <taxon>Nitrospirota</taxon>
        <taxon>Nitrospiria</taxon>
        <taxon>Nitrospirales</taxon>
        <taxon>Nitrospiraceae</taxon>
        <taxon>Nitrospira</taxon>
    </lineage>
</organism>
<feature type="compositionally biased region" description="Polar residues" evidence="1">
    <location>
        <begin position="80"/>
        <end position="89"/>
    </location>
</feature>
<evidence type="ECO:0000313" key="2">
    <source>
        <dbReference type="EMBL" id="CUS31313.1"/>
    </source>
</evidence>
<protein>
    <submittedName>
        <fullName evidence="2">Uncharacterized protein</fullName>
    </submittedName>
</protein>
<reference evidence="3" key="1">
    <citation type="submission" date="2015-10" db="EMBL/GenBank/DDBJ databases">
        <authorList>
            <person name="Luecker S."/>
            <person name="Luecker S."/>
        </authorList>
    </citation>
    <scope>NUCLEOTIDE SEQUENCE [LARGE SCALE GENOMIC DNA]</scope>
</reference>
<name>A0A0S4L136_9BACT</name>
<gene>
    <name evidence="2" type="ORF">COMA2_10037</name>
</gene>
<proteinExistence type="predicted"/>
<sequence>MRKGEQLGFELSKLAFHDRVVFYADCLMGNFHKIQHEPLKLQYPLKKLETFPSSRNISETKPASTSEVIASSTRLRKTSESSTVLSSKT</sequence>
<feature type="compositionally biased region" description="Polar residues" evidence="1">
    <location>
        <begin position="54"/>
        <end position="73"/>
    </location>
</feature>
<dbReference type="Proteomes" id="UP000198736">
    <property type="component" value="Unassembled WGS sequence"/>
</dbReference>
<dbReference type="EMBL" id="CZPZ01000001">
    <property type="protein sequence ID" value="CUS31313.1"/>
    <property type="molecule type" value="Genomic_DNA"/>
</dbReference>
<evidence type="ECO:0000256" key="1">
    <source>
        <dbReference type="SAM" id="MobiDB-lite"/>
    </source>
</evidence>
<dbReference type="AlphaFoldDB" id="A0A0S4L136"/>